<keyword evidence="11" id="KW-0460">Magnesium</keyword>
<protein>
    <recommendedName>
        <fullName evidence="6 7">D,D-heptose 1,7-bisphosphate phosphatase</fullName>
        <ecNumber evidence="7">3.1.3.-</ecNumber>
    </recommendedName>
</protein>
<dbReference type="NCBIfam" id="TIGR01656">
    <property type="entry name" value="Histidinol-ppas"/>
    <property type="match status" value="1"/>
</dbReference>
<dbReference type="PANTHER" id="PTHR42891:SF1">
    <property type="entry name" value="D-GLYCERO-BETA-D-MANNO-HEPTOSE-1,7-BISPHOSPHATE 7-PHOSPHATASE"/>
    <property type="match status" value="1"/>
</dbReference>
<dbReference type="InterPro" id="IPR006543">
    <property type="entry name" value="Histidinol-phos"/>
</dbReference>
<dbReference type="CDD" id="cd07503">
    <property type="entry name" value="HAD_HisB-N"/>
    <property type="match status" value="1"/>
</dbReference>
<dbReference type="AlphaFoldDB" id="A0A2C8FEK1"/>
<feature type="active site" description="Nucleophile" evidence="8">
    <location>
        <position position="11"/>
    </location>
</feature>
<feature type="binding site" evidence="9">
    <location>
        <begin position="17"/>
        <end position="20"/>
    </location>
    <ligand>
        <name>substrate</name>
    </ligand>
</feature>
<comment type="similarity">
    <text evidence="7">Belongs to the gmhB family.</text>
</comment>
<evidence type="ECO:0000256" key="9">
    <source>
        <dbReference type="PIRSR" id="PIRSR004682-2"/>
    </source>
</evidence>
<keyword evidence="2 7" id="KW-0963">Cytoplasm</keyword>
<keyword evidence="11" id="KW-0862">Zinc</keyword>
<feature type="binding site" evidence="9">
    <location>
        <begin position="51"/>
        <end position="54"/>
    </location>
    <ligand>
        <name>substrate</name>
    </ligand>
</feature>
<feature type="binding site" evidence="11">
    <location>
        <position position="128"/>
    </location>
    <ligand>
        <name>Mg(2+)</name>
        <dbReference type="ChEBI" id="CHEBI:18420"/>
    </ligand>
</feature>
<feature type="binding site" evidence="11">
    <location>
        <position position="90"/>
    </location>
    <ligand>
        <name>Zn(2+)</name>
        <dbReference type="ChEBI" id="CHEBI:29105"/>
    </ligand>
</feature>
<evidence type="ECO:0000256" key="5">
    <source>
        <dbReference type="ARBA" id="ARBA00023277"/>
    </source>
</evidence>
<feature type="binding site" evidence="11">
    <location>
        <position position="100"/>
    </location>
    <ligand>
        <name>Zn(2+)</name>
        <dbReference type="ChEBI" id="CHEBI:29105"/>
    </ligand>
</feature>
<evidence type="ECO:0000256" key="4">
    <source>
        <dbReference type="ARBA" id="ARBA00022801"/>
    </source>
</evidence>
<dbReference type="EC" id="3.1.3.-" evidence="7"/>
<evidence type="ECO:0000256" key="10">
    <source>
        <dbReference type="PIRSR" id="PIRSR004682-3"/>
    </source>
</evidence>
<feature type="site" description="Stabilizes the phosphoryl group" evidence="10">
    <location>
        <position position="102"/>
    </location>
</feature>
<dbReference type="KEGG" id="pprf:DPRO_3937"/>
<feature type="site" description="Stabilizes the phosphoryl group" evidence="10">
    <location>
        <position position="51"/>
    </location>
</feature>
<keyword evidence="3 11" id="KW-0479">Metal-binding</keyword>
<dbReference type="GO" id="GO:0005975">
    <property type="term" value="P:carbohydrate metabolic process"/>
    <property type="evidence" value="ECO:0007669"/>
    <property type="project" value="InterPro"/>
</dbReference>
<reference evidence="13" key="1">
    <citation type="submission" date="2017-09" db="EMBL/GenBank/DDBJ databases">
        <authorList>
            <person name="Regsiter A."/>
            <person name="William W."/>
        </authorList>
    </citation>
    <scope>NUCLEOTIDE SEQUENCE [LARGE SCALE GENOMIC DNA]</scope>
    <source>
        <strain evidence="13">500-1</strain>
    </source>
</reference>
<keyword evidence="5 7" id="KW-0119">Carbohydrate metabolism</keyword>
<comment type="cofactor">
    <cofactor evidence="11">
        <name>Mg(2+)</name>
        <dbReference type="ChEBI" id="CHEBI:18420"/>
    </cofactor>
</comment>
<feature type="binding site" evidence="9">
    <location>
        <begin position="9"/>
        <end position="11"/>
    </location>
    <ligand>
        <name>substrate</name>
    </ligand>
</feature>
<dbReference type="InterPro" id="IPR006549">
    <property type="entry name" value="HAD-SF_hydro_IIIA"/>
</dbReference>
<accession>A0A2C8FEK1</accession>
<sequence>MPKRFVLLDRDGTIIVDKHYLHDPNEVELLPNAAEGLKRMQDMGFGLAVLTNQSGVGRGYFSEDEVRACNAQLQKLLEPHGIVISGFFFCPHAPDETCDCRKPAPGLMRQAAEVLGFDPNESYMIGDKKADIGVGQATGAVSVLVRTGYGRKAEADCGEQADYCADDLLDAAEFIRLNEGSK</sequence>
<dbReference type="Proteomes" id="UP000219215">
    <property type="component" value="Chromosome DPRO"/>
</dbReference>
<feature type="active site" description="Nucleophile" evidence="8">
    <location>
        <position position="9"/>
    </location>
</feature>
<evidence type="ECO:0000256" key="6">
    <source>
        <dbReference type="ARBA" id="ARBA00031828"/>
    </source>
</evidence>
<keyword evidence="4 7" id="KW-0378">Hydrolase</keyword>
<dbReference type="SUPFAM" id="SSF56784">
    <property type="entry name" value="HAD-like"/>
    <property type="match status" value="1"/>
</dbReference>
<feature type="binding site" evidence="11">
    <location>
        <position position="11"/>
    </location>
    <ligand>
        <name>Mg(2+)</name>
        <dbReference type="ChEBI" id="CHEBI:18420"/>
    </ligand>
</feature>
<dbReference type="GO" id="GO:0046872">
    <property type="term" value="F:metal ion binding"/>
    <property type="evidence" value="ECO:0007669"/>
    <property type="project" value="UniProtKB-KW"/>
</dbReference>
<evidence type="ECO:0000256" key="8">
    <source>
        <dbReference type="PIRSR" id="PIRSR004682-1"/>
    </source>
</evidence>
<evidence type="ECO:0000256" key="7">
    <source>
        <dbReference type="PIRNR" id="PIRNR004682"/>
    </source>
</evidence>
<feature type="binding site" evidence="11">
    <location>
        <position position="98"/>
    </location>
    <ligand>
        <name>Zn(2+)</name>
        <dbReference type="ChEBI" id="CHEBI:29105"/>
    </ligand>
</feature>
<dbReference type="RefSeq" id="WP_097013523.1">
    <property type="nucleotide sequence ID" value="NZ_LT907975.1"/>
</dbReference>
<dbReference type="Pfam" id="PF13242">
    <property type="entry name" value="Hydrolase_like"/>
    <property type="match status" value="1"/>
</dbReference>
<feature type="binding site" evidence="11">
    <location>
        <position position="9"/>
    </location>
    <ligand>
        <name>Mg(2+)</name>
        <dbReference type="ChEBI" id="CHEBI:18420"/>
    </ligand>
</feature>
<evidence type="ECO:0000313" key="12">
    <source>
        <dbReference type="EMBL" id="SOB60856.1"/>
    </source>
</evidence>
<feature type="binding site" evidence="9">
    <location>
        <begin position="101"/>
        <end position="102"/>
    </location>
    <ligand>
        <name>substrate</name>
    </ligand>
</feature>
<dbReference type="EMBL" id="LT907975">
    <property type="protein sequence ID" value="SOB60856.1"/>
    <property type="molecule type" value="Genomic_DNA"/>
</dbReference>
<organism evidence="12 13">
    <name type="scientific">Pseudodesulfovibrio profundus</name>
    <dbReference type="NCBI Taxonomy" id="57320"/>
    <lineage>
        <taxon>Bacteria</taxon>
        <taxon>Pseudomonadati</taxon>
        <taxon>Thermodesulfobacteriota</taxon>
        <taxon>Desulfovibrionia</taxon>
        <taxon>Desulfovibrionales</taxon>
        <taxon>Desulfovibrionaceae</taxon>
    </lineage>
</organism>
<keyword evidence="13" id="KW-1185">Reference proteome</keyword>
<evidence type="ECO:0000256" key="2">
    <source>
        <dbReference type="ARBA" id="ARBA00022490"/>
    </source>
</evidence>
<evidence type="ECO:0000313" key="13">
    <source>
        <dbReference type="Proteomes" id="UP000219215"/>
    </source>
</evidence>
<evidence type="ECO:0000256" key="3">
    <source>
        <dbReference type="ARBA" id="ARBA00022723"/>
    </source>
</evidence>
<dbReference type="GO" id="GO:0016791">
    <property type="term" value="F:phosphatase activity"/>
    <property type="evidence" value="ECO:0007669"/>
    <property type="project" value="InterPro"/>
</dbReference>
<evidence type="ECO:0000256" key="11">
    <source>
        <dbReference type="PIRSR" id="PIRSR004682-4"/>
    </source>
</evidence>
<comment type="cofactor">
    <cofactor evidence="11">
        <name>Zn(2+)</name>
        <dbReference type="ChEBI" id="CHEBI:29105"/>
    </cofactor>
</comment>
<dbReference type="InterPro" id="IPR004446">
    <property type="entry name" value="Heptose_bisP_phosphatase"/>
</dbReference>
<dbReference type="GO" id="GO:0005737">
    <property type="term" value="C:cytoplasm"/>
    <property type="evidence" value="ECO:0007669"/>
    <property type="project" value="UniProtKB-SubCell"/>
</dbReference>
<gene>
    <name evidence="12" type="ORF">DPRO_3937</name>
</gene>
<name>A0A2C8FEK1_9BACT</name>
<dbReference type="NCBIfam" id="TIGR01662">
    <property type="entry name" value="HAD-SF-IIIA"/>
    <property type="match status" value="1"/>
</dbReference>
<proteinExistence type="inferred from homology"/>
<feature type="binding site" evidence="9">
    <location>
        <position position="128"/>
    </location>
    <ligand>
        <name>substrate</name>
    </ligand>
</feature>
<dbReference type="PIRSF" id="PIRSF004682">
    <property type="entry name" value="GmhB"/>
    <property type="match status" value="1"/>
</dbReference>
<dbReference type="Gene3D" id="3.40.50.1000">
    <property type="entry name" value="HAD superfamily/HAD-like"/>
    <property type="match status" value="1"/>
</dbReference>
<dbReference type="OrthoDB" id="9814110at2"/>
<evidence type="ECO:0000256" key="1">
    <source>
        <dbReference type="ARBA" id="ARBA00004496"/>
    </source>
</evidence>
<dbReference type="InterPro" id="IPR036412">
    <property type="entry name" value="HAD-like_sf"/>
</dbReference>
<feature type="binding site" evidence="11">
    <location>
        <position position="127"/>
    </location>
    <ligand>
        <name>Mg(2+)</name>
        <dbReference type="ChEBI" id="CHEBI:18420"/>
    </ligand>
</feature>
<dbReference type="InterPro" id="IPR023214">
    <property type="entry name" value="HAD_sf"/>
</dbReference>
<dbReference type="PANTHER" id="PTHR42891">
    <property type="entry name" value="D-GLYCERO-BETA-D-MANNO-HEPTOSE-1,7-BISPHOSPHATE 7-PHOSPHATASE"/>
    <property type="match status" value="1"/>
</dbReference>
<comment type="subcellular location">
    <subcellularLocation>
        <location evidence="1 7">Cytoplasm</location>
    </subcellularLocation>
</comment>
<feature type="binding site" evidence="11">
    <location>
        <position position="92"/>
    </location>
    <ligand>
        <name>Zn(2+)</name>
        <dbReference type="ChEBI" id="CHEBI:29105"/>
    </ligand>
</feature>
<feature type="site" description="Contributes to substrate recognition" evidence="10">
    <location>
        <position position="101"/>
    </location>
</feature>